<protein>
    <submittedName>
        <fullName evidence="3">Uncharacterized protein</fullName>
    </submittedName>
</protein>
<dbReference type="Proteomes" id="UP000267251">
    <property type="component" value="Unassembled WGS sequence"/>
</dbReference>
<evidence type="ECO:0000313" key="3">
    <source>
        <dbReference type="EMBL" id="RKP14064.1"/>
    </source>
</evidence>
<keyword evidence="2" id="KW-0732">Signal</keyword>
<reference evidence="4" key="1">
    <citation type="journal article" date="2018" name="Nat. Microbiol.">
        <title>Leveraging single-cell genomics to expand the fungal tree of life.</title>
        <authorList>
            <person name="Ahrendt S.R."/>
            <person name="Quandt C.A."/>
            <person name="Ciobanu D."/>
            <person name="Clum A."/>
            <person name="Salamov A."/>
            <person name="Andreopoulos B."/>
            <person name="Cheng J.F."/>
            <person name="Woyke T."/>
            <person name="Pelin A."/>
            <person name="Henrissat B."/>
            <person name="Reynolds N.K."/>
            <person name="Benny G.L."/>
            <person name="Smith M.E."/>
            <person name="James T.Y."/>
            <person name="Grigoriev I.V."/>
        </authorList>
    </citation>
    <scope>NUCLEOTIDE SEQUENCE [LARGE SCALE GENOMIC DNA]</scope>
</reference>
<accession>A0A4P9Y5G9</accession>
<keyword evidence="4" id="KW-1185">Reference proteome</keyword>
<dbReference type="EMBL" id="KZ987892">
    <property type="protein sequence ID" value="RKP14064.1"/>
    <property type="molecule type" value="Genomic_DNA"/>
</dbReference>
<sequence>MKLTSILFISAMLAMALTVAASPAGEGGNKKGMKGKNKSADPMPRGDQTCNFGCHAGYGLACMDHLDNAKAESPSGRGRDLVISEVVDSLTQYDTNHLRDLRVKMISIAPHKNITSLIVIIILRTGDSKDGDEAQSDRHVKVREIAQKARGFIEAKLE</sequence>
<feature type="signal peptide" evidence="2">
    <location>
        <begin position="1"/>
        <end position="21"/>
    </location>
</feature>
<organism evidence="3 4">
    <name type="scientific">Piptocephalis cylindrospora</name>
    <dbReference type="NCBI Taxonomy" id="1907219"/>
    <lineage>
        <taxon>Eukaryota</taxon>
        <taxon>Fungi</taxon>
        <taxon>Fungi incertae sedis</taxon>
        <taxon>Zoopagomycota</taxon>
        <taxon>Zoopagomycotina</taxon>
        <taxon>Zoopagomycetes</taxon>
        <taxon>Zoopagales</taxon>
        <taxon>Piptocephalidaceae</taxon>
        <taxon>Piptocephalis</taxon>
    </lineage>
</organism>
<feature type="chain" id="PRO_5020757230" evidence="2">
    <location>
        <begin position="22"/>
        <end position="158"/>
    </location>
</feature>
<name>A0A4P9Y5G9_9FUNG</name>
<evidence type="ECO:0000256" key="2">
    <source>
        <dbReference type="SAM" id="SignalP"/>
    </source>
</evidence>
<evidence type="ECO:0000313" key="4">
    <source>
        <dbReference type="Proteomes" id="UP000267251"/>
    </source>
</evidence>
<gene>
    <name evidence="3" type="ORF">BJ684DRAFT_15590</name>
</gene>
<dbReference type="AlphaFoldDB" id="A0A4P9Y5G9"/>
<evidence type="ECO:0000256" key="1">
    <source>
        <dbReference type="SAM" id="MobiDB-lite"/>
    </source>
</evidence>
<feature type="region of interest" description="Disordered" evidence="1">
    <location>
        <begin position="24"/>
        <end position="45"/>
    </location>
</feature>
<proteinExistence type="predicted"/>